<feature type="domain" description="Spore coat protein U/FanG" evidence="2">
    <location>
        <begin position="24"/>
        <end position="146"/>
    </location>
</feature>
<dbReference type="Proteomes" id="UP000255334">
    <property type="component" value="Unassembled WGS sequence"/>
</dbReference>
<dbReference type="RefSeq" id="WP_115476100.1">
    <property type="nucleotide sequence ID" value="NZ_QRBF01000001.1"/>
</dbReference>
<feature type="signal peptide" evidence="1">
    <location>
        <begin position="1"/>
        <end position="20"/>
    </location>
</feature>
<evidence type="ECO:0000256" key="1">
    <source>
        <dbReference type="SAM" id="SignalP"/>
    </source>
</evidence>
<dbReference type="EMBL" id="QRBF01000001">
    <property type="protein sequence ID" value="RDS85849.1"/>
    <property type="molecule type" value="Genomic_DNA"/>
</dbReference>
<dbReference type="OrthoDB" id="8901110at2"/>
<evidence type="ECO:0000259" key="2">
    <source>
        <dbReference type="Pfam" id="PF05229"/>
    </source>
</evidence>
<feature type="chain" id="PRO_5016985407" description="Spore coat protein U/FanG domain-containing protein" evidence="1">
    <location>
        <begin position="21"/>
        <end position="150"/>
    </location>
</feature>
<dbReference type="Pfam" id="PF05229">
    <property type="entry name" value="SCPU"/>
    <property type="match status" value="1"/>
</dbReference>
<dbReference type="InterPro" id="IPR007893">
    <property type="entry name" value="Spore_coat_U/FanG"/>
</dbReference>
<accession>A0A370XBS0</accession>
<dbReference type="AlphaFoldDB" id="A0A370XBS0"/>
<evidence type="ECO:0000313" key="4">
    <source>
        <dbReference type="Proteomes" id="UP000255334"/>
    </source>
</evidence>
<keyword evidence="4" id="KW-1185">Reference proteome</keyword>
<evidence type="ECO:0000313" key="3">
    <source>
        <dbReference type="EMBL" id="RDS85849.1"/>
    </source>
</evidence>
<gene>
    <name evidence="3" type="ORF">DWU99_00820</name>
</gene>
<reference evidence="3 4" key="1">
    <citation type="submission" date="2018-07" db="EMBL/GenBank/DDBJ databases">
        <title>Dyella monticola sp. nov. and Dyella psychrodurans sp. nov. isolated from monsoon evergreen broad-leaved forest soil of Dinghu Mountain, China.</title>
        <authorList>
            <person name="Gao Z."/>
            <person name="Qiu L."/>
        </authorList>
    </citation>
    <scope>NUCLEOTIDE SEQUENCE [LARGE SCALE GENOMIC DNA]</scope>
    <source>
        <strain evidence="3 4">4MSK11</strain>
    </source>
</reference>
<name>A0A370XBS0_9GAMM</name>
<keyword evidence="1" id="KW-0732">Signal</keyword>
<comment type="caution">
    <text evidence="3">The sequence shown here is derived from an EMBL/GenBank/DDBJ whole genome shotgun (WGS) entry which is preliminary data.</text>
</comment>
<protein>
    <recommendedName>
        <fullName evidence="2">Spore coat protein U/FanG domain-containing protein</fullName>
    </recommendedName>
</protein>
<organism evidence="3 4">
    <name type="scientific">Dyella psychrodurans</name>
    <dbReference type="NCBI Taxonomy" id="1927960"/>
    <lineage>
        <taxon>Bacteria</taxon>
        <taxon>Pseudomonadati</taxon>
        <taxon>Pseudomonadota</taxon>
        <taxon>Gammaproteobacteria</taxon>
        <taxon>Lysobacterales</taxon>
        <taxon>Rhodanobacteraceae</taxon>
        <taxon>Dyella</taxon>
    </lineage>
</organism>
<sequence length="150" mass="15224">MNWTAAIGVACLACTAPAFAASAVATFTVTATVVASCHVDTIDSPVLPLVTPGDGPVSAPGTVRLRCTKGAVARVVPIQGGTVLTGPEGARLTYRLQSAAGGPWDAAHPLVGTSTSALVPMDLPFRARLDGNQQAPLGTYRDTVTVEITL</sequence>
<proteinExistence type="predicted"/>